<dbReference type="RefSeq" id="WP_091278743.1">
    <property type="nucleotide sequence ID" value="NZ_JABAPK010000003.1"/>
</dbReference>
<dbReference type="InterPro" id="IPR050109">
    <property type="entry name" value="HTH-type_TetR-like_transc_reg"/>
</dbReference>
<proteinExistence type="predicted"/>
<evidence type="ECO:0000259" key="5">
    <source>
        <dbReference type="PROSITE" id="PS50977"/>
    </source>
</evidence>
<dbReference type="Pfam" id="PF17937">
    <property type="entry name" value="TetR_C_28"/>
    <property type="match status" value="1"/>
</dbReference>
<keyword evidence="2 4" id="KW-0238">DNA-binding</keyword>
<evidence type="ECO:0000256" key="1">
    <source>
        <dbReference type="ARBA" id="ARBA00023015"/>
    </source>
</evidence>
<gene>
    <name evidence="6" type="ORF">SAMN04489737_0166</name>
</gene>
<sequence length="176" mass="19705">MRTNKKTDILDVIVEIIEESGVAGVTYDAVATRSGMSKSGLIYHFPSREEMIHDVHEHMAQCWEQRLLDAVRDDDADDVATKLRANLAVSQNAATRAELMMTIDASSDPQMYSIWADKLDQWTCSPENITTDEQACRAYLVQLIADGLWAHDYINGRHLTTKQREALAQAAANLIP</sequence>
<dbReference type="InterPro" id="IPR036271">
    <property type="entry name" value="Tet_transcr_reg_TetR-rel_C_sf"/>
</dbReference>
<dbReference type="SUPFAM" id="SSF46689">
    <property type="entry name" value="Homeodomain-like"/>
    <property type="match status" value="1"/>
</dbReference>
<protein>
    <submittedName>
        <fullName evidence="6">Regulatory protein, tetR family</fullName>
    </submittedName>
</protein>
<dbReference type="OrthoDB" id="9806334at2"/>
<accession>A0A1H2LAY4</accession>
<dbReference type="SUPFAM" id="SSF48498">
    <property type="entry name" value="Tetracyclin repressor-like, C-terminal domain"/>
    <property type="match status" value="1"/>
</dbReference>
<keyword evidence="3" id="KW-0804">Transcription</keyword>
<dbReference type="PRINTS" id="PR00455">
    <property type="entry name" value="HTHTETR"/>
</dbReference>
<dbReference type="PANTHER" id="PTHR30055:SF234">
    <property type="entry name" value="HTH-TYPE TRANSCRIPTIONAL REGULATOR BETI"/>
    <property type="match status" value="1"/>
</dbReference>
<dbReference type="GO" id="GO:0003700">
    <property type="term" value="F:DNA-binding transcription factor activity"/>
    <property type="evidence" value="ECO:0007669"/>
    <property type="project" value="TreeGrafter"/>
</dbReference>
<name>A0A1H2LAY4_9ACTO</name>
<evidence type="ECO:0000256" key="4">
    <source>
        <dbReference type="PROSITE-ProRule" id="PRU00335"/>
    </source>
</evidence>
<feature type="domain" description="HTH tetR-type" evidence="5">
    <location>
        <begin position="3"/>
        <end position="63"/>
    </location>
</feature>
<evidence type="ECO:0000313" key="6">
    <source>
        <dbReference type="EMBL" id="SDU77778.1"/>
    </source>
</evidence>
<keyword evidence="7" id="KW-1185">Reference proteome</keyword>
<reference evidence="7" key="1">
    <citation type="submission" date="2016-10" db="EMBL/GenBank/DDBJ databases">
        <authorList>
            <person name="Varghese N."/>
            <person name="Submissions S."/>
        </authorList>
    </citation>
    <scope>NUCLEOTIDE SEQUENCE [LARGE SCALE GENOMIC DNA]</scope>
    <source>
        <strain evidence="7">DSM 10002</strain>
    </source>
</reference>
<dbReference type="InterPro" id="IPR001647">
    <property type="entry name" value="HTH_TetR"/>
</dbReference>
<dbReference type="Pfam" id="PF00440">
    <property type="entry name" value="TetR_N"/>
    <property type="match status" value="1"/>
</dbReference>
<evidence type="ECO:0000313" key="7">
    <source>
        <dbReference type="Proteomes" id="UP000214355"/>
    </source>
</evidence>
<dbReference type="PANTHER" id="PTHR30055">
    <property type="entry name" value="HTH-TYPE TRANSCRIPTIONAL REGULATOR RUTR"/>
    <property type="match status" value="1"/>
</dbReference>
<evidence type="ECO:0000256" key="3">
    <source>
        <dbReference type="ARBA" id="ARBA00023163"/>
    </source>
</evidence>
<dbReference type="InterPro" id="IPR009057">
    <property type="entry name" value="Homeodomain-like_sf"/>
</dbReference>
<dbReference type="EMBL" id="LT629804">
    <property type="protein sequence ID" value="SDU77778.1"/>
    <property type="molecule type" value="Genomic_DNA"/>
</dbReference>
<dbReference type="AlphaFoldDB" id="A0A1H2LAY4"/>
<organism evidence="6 7">
    <name type="scientific">Arcanobacterium phocae</name>
    <dbReference type="NCBI Taxonomy" id="131112"/>
    <lineage>
        <taxon>Bacteria</taxon>
        <taxon>Bacillati</taxon>
        <taxon>Actinomycetota</taxon>
        <taxon>Actinomycetes</taxon>
        <taxon>Actinomycetales</taxon>
        <taxon>Actinomycetaceae</taxon>
        <taxon>Arcanobacterium</taxon>
    </lineage>
</organism>
<dbReference type="Gene3D" id="1.10.357.10">
    <property type="entry name" value="Tetracycline Repressor, domain 2"/>
    <property type="match status" value="1"/>
</dbReference>
<dbReference type="GeneID" id="65343926"/>
<keyword evidence="1" id="KW-0805">Transcription regulation</keyword>
<dbReference type="PROSITE" id="PS50977">
    <property type="entry name" value="HTH_TETR_2"/>
    <property type="match status" value="1"/>
</dbReference>
<feature type="DNA-binding region" description="H-T-H motif" evidence="4">
    <location>
        <begin position="26"/>
        <end position="45"/>
    </location>
</feature>
<evidence type="ECO:0000256" key="2">
    <source>
        <dbReference type="ARBA" id="ARBA00023125"/>
    </source>
</evidence>
<dbReference type="Proteomes" id="UP000214355">
    <property type="component" value="Chromosome I"/>
</dbReference>
<dbReference type="STRING" id="131112.SAMN04489737_0166"/>
<dbReference type="InterPro" id="IPR041479">
    <property type="entry name" value="TetR_CgmR_C"/>
</dbReference>
<dbReference type="GO" id="GO:0000976">
    <property type="term" value="F:transcription cis-regulatory region binding"/>
    <property type="evidence" value="ECO:0007669"/>
    <property type="project" value="TreeGrafter"/>
</dbReference>